<keyword evidence="1" id="KW-0175">Coiled coil</keyword>
<evidence type="ECO:0000256" key="1">
    <source>
        <dbReference type="SAM" id="Coils"/>
    </source>
</evidence>
<keyword evidence="3" id="KW-1185">Reference proteome</keyword>
<sequence>MLYILYLAEQLQVTRVRLERARLEAAEAREARARLLEEIMPYPRTPSPDHVASAPDG</sequence>
<accession>A0A841HW03</accession>
<protein>
    <submittedName>
        <fullName evidence="2">Uncharacterized protein</fullName>
    </submittedName>
</protein>
<organism evidence="2 3">
    <name type="scientific">Deinobacterium chartae</name>
    <dbReference type="NCBI Taxonomy" id="521158"/>
    <lineage>
        <taxon>Bacteria</taxon>
        <taxon>Thermotogati</taxon>
        <taxon>Deinococcota</taxon>
        <taxon>Deinococci</taxon>
        <taxon>Deinococcales</taxon>
        <taxon>Deinococcaceae</taxon>
        <taxon>Deinobacterium</taxon>
    </lineage>
</organism>
<comment type="caution">
    <text evidence="2">The sequence shown here is derived from an EMBL/GenBank/DDBJ whole genome shotgun (WGS) entry which is preliminary data.</text>
</comment>
<reference evidence="2 3" key="1">
    <citation type="submission" date="2020-08" db="EMBL/GenBank/DDBJ databases">
        <title>Genomic Encyclopedia of Type Strains, Phase IV (KMG-IV): sequencing the most valuable type-strain genomes for metagenomic binning, comparative biology and taxonomic classification.</title>
        <authorList>
            <person name="Goeker M."/>
        </authorList>
    </citation>
    <scope>NUCLEOTIDE SEQUENCE [LARGE SCALE GENOMIC DNA]</scope>
    <source>
        <strain evidence="2 3">DSM 21458</strain>
    </source>
</reference>
<dbReference type="AlphaFoldDB" id="A0A841HW03"/>
<proteinExistence type="predicted"/>
<dbReference type="EMBL" id="JACHHG010000001">
    <property type="protein sequence ID" value="MBB6096844.1"/>
    <property type="molecule type" value="Genomic_DNA"/>
</dbReference>
<feature type="coiled-coil region" evidence="1">
    <location>
        <begin position="11"/>
        <end position="38"/>
    </location>
</feature>
<gene>
    <name evidence="2" type="ORF">HNR42_000256</name>
</gene>
<evidence type="ECO:0000313" key="2">
    <source>
        <dbReference type="EMBL" id="MBB6096844.1"/>
    </source>
</evidence>
<dbReference type="Proteomes" id="UP000569951">
    <property type="component" value="Unassembled WGS sequence"/>
</dbReference>
<dbReference type="RefSeq" id="WP_183983681.1">
    <property type="nucleotide sequence ID" value="NZ_JACHHG010000001.1"/>
</dbReference>
<name>A0A841HW03_9DEIO</name>
<evidence type="ECO:0000313" key="3">
    <source>
        <dbReference type="Proteomes" id="UP000569951"/>
    </source>
</evidence>